<organism evidence="4 5">
    <name type="scientific">Urechidicola croceus</name>
    <dbReference type="NCBI Taxonomy" id="1850246"/>
    <lineage>
        <taxon>Bacteria</taxon>
        <taxon>Pseudomonadati</taxon>
        <taxon>Bacteroidota</taxon>
        <taxon>Flavobacteriia</taxon>
        <taxon>Flavobacteriales</taxon>
        <taxon>Flavobacteriaceae</taxon>
        <taxon>Urechidicola</taxon>
    </lineage>
</organism>
<evidence type="ECO:0000256" key="2">
    <source>
        <dbReference type="SAM" id="SignalP"/>
    </source>
</evidence>
<dbReference type="Proteomes" id="UP000176050">
    <property type="component" value="Chromosome"/>
</dbReference>
<dbReference type="Pfam" id="PF18962">
    <property type="entry name" value="Por_Secre_tail"/>
    <property type="match status" value="1"/>
</dbReference>
<accession>A0A1D8P8I7</accession>
<keyword evidence="5" id="KW-1185">Reference proteome</keyword>
<sequence>MKQTLLFILLGVIFNINLSAQNCPTINGNLPTDVYYMSFNTGPVELDYPEQIQILGTDKVGDPVIITYSISQTFTNGVDYYVDYAFPSIQPWTGVKIDPNNFSVDFGLGNGECSFVGQVLPVDEIKLIDNVGVYPNPVKRGQYITVNNFYSKEIGVTIYSLTGKVVSTNKTTFDKNIQMNISHLNEGIYLVKISSENETITKKLVVTH</sequence>
<feature type="signal peptide" evidence="2">
    <location>
        <begin position="1"/>
        <end position="20"/>
    </location>
</feature>
<dbReference type="OrthoDB" id="862563at2"/>
<evidence type="ECO:0000313" key="5">
    <source>
        <dbReference type="Proteomes" id="UP000176050"/>
    </source>
</evidence>
<dbReference type="KEGG" id="lul:LPB138_09335"/>
<evidence type="ECO:0000259" key="3">
    <source>
        <dbReference type="Pfam" id="PF18962"/>
    </source>
</evidence>
<dbReference type="AlphaFoldDB" id="A0A1D8P8I7"/>
<dbReference type="STRING" id="1850246.LPB138_09335"/>
<dbReference type="RefSeq" id="WP_070237026.1">
    <property type="nucleotide sequence ID" value="NZ_CP017478.1"/>
</dbReference>
<evidence type="ECO:0000256" key="1">
    <source>
        <dbReference type="ARBA" id="ARBA00022729"/>
    </source>
</evidence>
<feature type="domain" description="Secretion system C-terminal sorting" evidence="3">
    <location>
        <begin position="133"/>
        <end position="206"/>
    </location>
</feature>
<proteinExistence type="predicted"/>
<reference evidence="4 5" key="1">
    <citation type="submission" date="2016-10" db="EMBL/GenBank/DDBJ databases">
        <title>Lutibacter sp. LPB0138, isolated from marine gastropod.</title>
        <authorList>
            <person name="Kim E."/>
            <person name="Yi H."/>
        </authorList>
    </citation>
    <scope>NUCLEOTIDE SEQUENCE [LARGE SCALE GENOMIC DNA]</scope>
    <source>
        <strain evidence="4 5">LPB0138</strain>
    </source>
</reference>
<name>A0A1D8P8I7_9FLAO</name>
<feature type="chain" id="PRO_5009110902" description="Secretion system C-terminal sorting domain-containing protein" evidence="2">
    <location>
        <begin position="21"/>
        <end position="208"/>
    </location>
</feature>
<dbReference type="EMBL" id="CP017478">
    <property type="protein sequence ID" value="AOW20862.1"/>
    <property type="molecule type" value="Genomic_DNA"/>
</dbReference>
<dbReference type="NCBIfam" id="TIGR04183">
    <property type="entry name" value="Por_Secre_tail"/>
    <property type="match status" value="1"/>
</dbReference>
<gene>
    <name evidence="4" type="ORF">LPB138_09335</name>
</gene>
<dbReference type="InterPro" id="IPR026444">
    <property type="entry name" value="Secre_tail"/>
</dbReference>
<keyword evidence="1 2" id="KW-0732">Signal</keyword>
<evidence type="ECO:0000313" key="4">
    <source>
        <dbReference type="EMBL" id="AOW20862.1"/>
    </source>
</evidence>
<protein>
    <recommendedName>
        <fullName evidence="3">Secretion system C-terminal sorting domain-containing protein</fullName>
    </recommendedName>
</protein>